<feature type="compositionally biased region" description="Polar residues" evidence="1">
    <location>
        <begin position="45"/>
        <end position="61"/>
    </location>
</feature>
<dbReference type="Proteomes" id="UP000194903">
    <property type="component" value="Unassembled WGS sequence"/>
</dbReference>
<evidence type="ECO:0000313" key="3">
    <source>
        <dbReference type="Proteomes" id="UP000194903"/>
    </source>
</evidence>
<dbReference type="RefSeq" id="WP_087019589.1">
    <property type="nucleotide sequence ID" value="NZ_CP178353.1"/>
</dbReference>
<evidence type="ECO:0008006" key="4">
    <source>
        <dbReference type="Google" id="ProtNLM"/>
    </source>
</evidence>
<proteinExistence type="predicted"/>
<dbReference type="AlphaFoldDB" id="A0A252F4N9"/>
<keyword evidence="3" id="KW-1185">Reference proteome</keyword>
<feature type="region of interest" description="Disordered" evidence="1">
    <location>
        <begin position="44"/>
        <end position="65"/>
    </location>
</feature>
<reference evidence="2 3" key="1">
    <citation type="submission" date="2017-05" db="EMBL/GenBank/DDBJ databases">
        <title>Butyricicoccus porcorum sp. nov. a butyrate-producing bacterium from the swine intestinal tract.</title>
        <authorList>
            <person name="Trachsel J."/>
            <person name="Humphrey S."/>
            <person name="Allen H.K."/>
        </authorList>
    </citation>
    <scope>NUCLEOTIDE SEQUENCE [LARGE SCALE GENOMIC DNA]</scope>
    <source>
        <strain evidence="2">BB10</strain>
    </source>
</reference>
<dbReference type="OrthoDB" id="2084161at2"/>
<dbReference type="EMBL" id="NHOC01000005">
    <property type="protein sequence ID" value="OUM20743.1"/>
    <property type="molecule type" value="Genomic_DNA"/>
</dbReference>
<organism evidence="2 3">
    <name type="scientific">Butyricicoccus porcorum</name>
    <dbReference type="NCBI Taxonomy" id="1945634"/>
    <lineage>
        <taxon>Bacteria</taxon>
        <taxon>Bacillati</taxon>
        <taxon>Bacillota</taxon>
        <taxon>Clostridia</taxon>
        <taxon>Eubacteriales</taxon>
        <taxon>Butyricicoccaceae</taxon>
        <taxon>Butyricicoccus</taxon>
    </lineage>
</organism>
<accession>A0A252F4N9</accession>
<protein>
    <recommendedName>
        <fullName evidence="4">Spore cortex-lytic protein</fullName>
    </recommendedName>
</protein>
<comment type="caution">
    <text evidence="2">The sequence shown here is derived from an EMBL/GenBank/DDBJ whole genome shotgun (WGS) entry which is preliminary data.</text>
</comment>
<gene>
    <name evidence="2" type="ORF">CBW42_07925</name>
</gene>
<evidence type="ECO:0000256" key="1">
    <source>
        <dbReference type="SAM" id="MobiDB-lite"/>
    </source>
</evidence>
<sequence length="132" mass="14053">MPTGTLIVQTRAARGALPVVGATVTVYCPDANGVLQPCITERTDMSGSTPPIQLETPSLENASPEAVPPFATYRVDIDHPDYRPVTVLDVAMFSDIPTTLPVVMVPPRSVDEQRKKLIINSAELGPTGSGVR</sequence>
<name>A0A252F4N9_9FIRM</name>
<evidence type="ECO:0000313" key="2">
    <source>
        <dbReference type="EMBL" id="OUM20743.1"/>
    </source>
</evidence>